<evidence type="ECO:0000256" key="10">
    <source>
        <dbReference type="SAM" id="SignalP"/>
    </source>
</evidence>
<keyword evidence="4 10" id="KW-0732">Signal</keyword>
<dbReference type="Proteomes" id="UP000036987">
    <property type="component" value="Unassembled WGS sequence"/>
</dbReference>
<dbReference type="EMBL" id="LFYR01000981">
    <property type="protein sequence ID" value="KMZ66307.1"/>
    <property type="molecule type" value="Genomic_DNA"/>
</dbReference>
<dbReference type="GO" id="GO:0005789">
    <property type="term" value="C:endoplasmic reticulum membrane"/>
    <property type="evidence" value="ECO:0000318"/>
    <property type="project" value="GO_Central"/>
</dbReference>
<keyword evidence="7 9" id="KW-0472">Membrane</keyword>
<dbReference type="GO" id="GO:0009966">
    <property type="term" value="P:regulation of signal transduction"/>
    <property type="evidence" value="ECO:0000318"/>
    <property type="project" value="GO_Central"/>
</dbReference>
<dbReference type="STRING" id="29655.A0A0K9PDI7"/>
<evidence type="ECO:0000256" key="4">
    <source>
        <dbReference type="ARBA" id="ARBA00022729"/>
    </source>
</evidence>
<feature type="signal peptide" evidence="10">
    <location>
        <begin position="1"/>
        <end position="36"/>
    </location>
</feature>
<dbReference type="Pfam" id="PF05450">
    <property type="entry name" value="Nicastrin"/>
    <property type="match status" value="1"/>
</dbReference>
<organism evidence="11 12">
    <name type="scientific">Zostera marina</name>
    <name type="common">Eelgrass</name>
    <dbReference type="NCBI Taxonomy" id="29655"/>
    <lineage>
        <taxon>Eukaryota</taxon>
        <taxon>Viridiplantae</taxon>
        <taxon>Streptophyta</taxon>
        <taxon>Embryophyta</taxon>
        <taxon>Tracheophyta</taxon>
        <taxon>Spermatophyta</taxon>
        <taxon>Magnoliopsida</taxon>
        <taxon>Liliopsida</taxon>
        <taxon>Zosteraceae</taxon>
        <taxon>Zostera</taxon>
    </lineage>
</organism>
<dbReference type="InterPro" id="IPR016574">
    <property type="entry name" value="Nicalin"/>
</dbReference>
<evidence type="ECO:0000256" key="3">
    <source>
        <dbReference type="ARBA" id="ARBA00022692"/>
    </source>
</evidence>
<evidence type="ECO:0000256" key="7">
    <source>
        <dbReference type="ARBA" id="ARBA00023136"/>
    </source>
</evidence>
<evidence type="ECO:0000256" key="6">
    <source>
        <dbReference type="ARBA" id="ARBA00022989"/>
    </source>
</evidence>
<keyword evidence="8" id="KW-0325">Glycoprotein</keyword>
<dbReference type="CDD" id="cd03882">
    <property type="entry name" value="M28_nicalin_like"/>
    <property type="match status" value="1"/>
</dbReference>
<proteinExistence type="inferred from homology"/>
<feature type="chain" id="PRO_5005527615" evidence="10">
    <location>
        <begin position="37"/>
        <end position="555"/>
    </location>
</feature>
<dbReference type="OrthoDB" id="5913609at2759"/>
<evidence type="ECO:0000256" key="1">
    <source>
        <dbReference type="ARBA" id="ARBA00004389"/>
    </source>
</evidence>
<comment type="subcellular location">
    <subcellularLocation>
        <location evidence="1">Endoplasmic reticulum membrane</location>
        <topology evidence="1">Single-pass membrane protein</topology>
    </subcellularLocation>
</comment>
<evidence type="ECO:0000313" key="12">
    <source>
        <dbReference type="Proteomes" id="UP000036987"/>
    </source>
</evidence>
<comment type="caution">
    <text evidence="11">The sequence shown here is derived from an EMBL/GenBank/DDBJ whole genome shotgun (WGS) entry which is preliminary data.</text>
</comment>
<name>A0A0K9PDI7_ZOSMR</name>
<evidence type="ECO:0000313" key="11">
    <source>
        <dbReference type="EMBL" id="KMZ66307.1"/>
    </source>
</evidence>
<dbReference type="OMA" id="WSTSRHC"/>
<evidence type="ECO:0000256" key="9">
    <source>
        <dbReference type="SAM" id="Phobius"/>
    </source>
</evidence>
<gene>
    <name evidence="11" type="ORF">ZOSMA_2G03230</name>
</gene>
<dbReference type="PANTHER" id="PTHR31826">
    <property type="entry name" value="NICALIN"/>
    <property type="match status" value="1"/>
</dbReference>
<dbReference type="PROSITE" id="PS51257">
    <property type="entry name" value="PROKAR_LIPOPROTEIN"/>
    <property type="match status" value="1"/>
</dbReference>
<evidence type="ECO:0000256" key="8">
    <source>
        <dbReference type="ARBA" id="ARBA00023180"/>
    </source>
</evidence>
<dbReference type="Gene3D" id="3.40.630.10">
    <property type="entry name" value="Zn peptidases"/>
    <property type="match status" value="1"/>
</dbReference>
<dbReference type="InterPro" id="IPR018247">
    <property type="entry name" value="EF_Hand_1_Ca_BS"/>
</dbReference>
<accession>A0A0K9PDI7</accession>
<keyword evidence="12" id="KW-1185">Reference proteome</keyword>
<sequence>MAGRSSGGGGDTMLQSINSILALMLILVACVELCDAATVVDVYRLIQYDLSGAPFGSRLSGLNHHAGVYPFAPGADLSRTVVLMPVRELNFTFLQDYIVNKKQLGGLLLLLPPRSSEKTDDDVTIRGTLIELERLLIHSTIPYPVYFAFEDDKFDDILSDIRRSDNNGQPASATTGGYKLVISTPQPKKIPSPSITNIQGWLPGFKGDGDTSQLPTIAIVASYDTFGAAPALSVGSDGNGSGVVALLEIARLFSRLYSNPKTQGRYNLLFGLTSGGPYNYNGTMKWLKSFDQRIRETIDHAICLNNVGSLNNELWIHVSKPPENAYIKQVFEGMSEVARELKIAFSIKQKKINISNPRVAWEHEQFSRSRVTAFTLSELSSAPEFLESTGGLNDIRTSVDEISVTKTVKLVAESLARHIYGQGKNTQIFSDDGSLAVNSFYIKLWLDLLSRTPRVAPYLSKKDSLLLALKKELSDHTSEVIIQHDVLDGMFTFYDSMTAKLNIHQVASVTFDLILLLAVGSYLFILYCFLVITTRGLDDLIGIFKKPPSRKIKPN</sequence>
<evidence type="ECO:0000256" key="2">
    <source>
        <dbReference type="ARBA" id="ARBA00007717"/>
    </source>
</evidence>
<keyword evidence="5" id="KW-0256">Endoplasmic reticulum</keyword>
<reference evidence="12" key="1">
    <citation type="journal article" date="2016" name="Nature">
        <title>The genome of the seagrass Zostera marina reveals angiosperm adaptation to the sea.</title>
        <authorList>
            <person name="Olsen J.L."/>
            <person name="Rouze P."/>
            <person name="Verhelst B."/>
            <person name="Lin Y.-C."/>
            <person name="Bayer T."/>
            <person name="Collen J."/>
            <person name="Dattolo E."/>
            <person name="De Paoli E."/>
            <person name="Dittami S."/>
            <person name="Maumus F."/>
            <person name="Michel G."/>
            <person name="Kersting A."/>
            <person name="Lauritano C."/>
            <person name="Lohaus R."/>
            <person name="Toepel M."/>
            <person name="Tonon T."/>
            <person name="Vanneste K."/>
            <person name="Amirebrahimi M."/>
            <person name="Brakel J."/>
            <person name="Bostroem C."/>
            <person name="Chovatia M."/>
            <person name="Grimwood J."/>
            <person name="Jenkins J.W."/>
            <person name="Jueterbock A."/>
            <person name="Mraz A."/>
            <person name="Stam W.T."/>
            <person name="Tice H."/>
            <person name="Bornberg-Bauer E."/>
            <person name="Green P.J."/>
            <person name="Pearson G.A."/>
            <person name="Procaccini G."/>
            <person name="Duarte C.M."/>
            <person name="Schmutz J."/>
            <person name="Reusch T.B.H."/>
            <person name="Van de Peer Y."/>
        </authorList>
    </citation>
    <scope>NUCLEOTIDE SEQUENCE [LARGE SCALE GENOMIC DNA]</scope>
    <source>
        <strain evidence="12">cv. Finnish</strain>
    </source>
</reference>
<protein>
    <submittedName>
        <fullName evidence="11">Putative Nicalin</fullName>
    </submittedName>
</protein>
<comment type="similarity">
    <text evidence="2">Belongs to the nicastrin family.</text>
</comment>
<keyword evidence="6 9" id="KW-1133">Transmembrane helix</keyword>
<dbReference type="SUPFAM" id="SSF53187">
    <property type="entry name" value="Zn-dependent exopeptidases"/>
    <property type="match status" value="1"/>
</dbReference>
<evidence type="ECO:0000256" key="5">
    <source>
        <dbReference type="ARBA" id="ARBA00022824"/>
    </source>
</evidence>
<feature type="transmembrane region" description="Helical" evidence="9">
    <location>
        <begin position="513"/>
        <end position="532"/>
    </location>
</feature>
<keyword evidence="3 9" id="KW-0812">Transmembrane</keyword>
<dbReference type="AlphaFoldDB" id="A0A0K9PDI7"/>
<dbReference type="PROSITE" id="PS00018">
    <property type="entry name" value="EF_HAND_1"/>
    <property type="match status" value="1"/>
</dbReference>